<comment type="caution">
    <text evidence="9">The sequence shown here is derived from an EMBL/GenBank/DDBJ whole genome shotgun (WGS) entry which is preliminary data.</text>
</comment>
<name>A0A4R5ULW0_9HYPH</name>
<dbReference type="PROSITE" id="PS50885">
    <property type="entry name" value="HAMP"/>
    <property type="match status" value="2"/>
</dbReference>
<dbReference type="CDD" id="cd06225">
    <property type="entry name" value="HAMP"/>
    <property type="match status" value="1"/>
</dbReference>
<comment type="subcellular location">
    <subcellularLocation>
        <location evidence="1">Membrane</location>
    </subcellularLocation>
</comment>
<evidence type="ECO:0000256" key="1">
    <source>
        <dbReference type="ARBA" id="ARBA00004370"/>
    </source>
</evidence>
<keyword evidence="6" id="KW-0472">Membrane</keyword>
<evidence type="ECO:0000313" key="10">
    <source>
        <dbReference type="Proteomes" id="UP000295238"/>
    </source>
</evidence>
<protein>
    <submittedName>
        <fullName evidence="9">Methyl-accepting chemotaxis protein</fullName>
    </submittedName>
</protein>
<dbReference type="PANTHER" id="PTHR43531">
    <property type="entry name" value="PROTEIN ICFG"/>
    <property type="match status" value="1"/>
</dbReference>
<evidence type="ECO:0000259" key="8">
    <source>
        <dbReference type="PROSITE" id="PS50885"/>
    </source>
</evidence>
<feature type="transmembrane region" description="Helical" evidence="6">
    <location>
        <begin position="186"/>
        <end position="209"/>
    </location>
</feature>
<feature type="region of interest" description="Disordered" evidence="5">
    <location>
        <begin position="258"/>
        <end position="294"/>
    </location>
</feature>
<sequence>MKLNIARSLAIFAAVVTLGLALSIGTQNYALNKLRVNGEIYKQIIYGKDLVADILPPPLYLVETYMLTLEAVQRPSVAKANLERIAGVLKPAYEDRRKYWQESTLSSDLKRKLLSDVLVKGDEFWKTTNDKLAPAILGGDMATATAASEQLAKQFHIHEFAVNELVSMANEFLAGAEKDAAEQTELLSAITLAAAALSVLLLLGGLFVFRRRAIVPLSAMRDYMAVLASGDYSQDVPFSQRRDEIGEMAQAVTVFRHSAEERNNAQRREDAERRLQAEREHASSTEKAHGDASREQVIAHLRNGLSRLSHGDLTVQINESFEASYEELRAEFNSSVQTLSTVLKEISGLTGSVQTGSGEIASSTDDLAQRTEQQAASLEQAASALDQITVTMKNASGRAHEANVMMTAAQKSAAHSAGIVGEAVVAMERIETSSAQIGNIINVIDEIAFQTNLLALNAGVEAARAGEAGKGFAVVAQEVRELAGRSAKLAQEIKHLTDTSANQVKAGVALVNRTGEALGDIDEQVAKVTDLIGSIMRSSSEQSTALEEVNTAINRMDSVTQQNAAMVEETSAACHELGEEAAKLKRLLSRFKLDGDFASREQSLLAMAS</sequence>
<proteinExistence type="inferred from homology"/>
<dbReference type="Gene3D" id="6.10.340.10">
    <property type="match status" value="1"/>
</dbReference>
<dbReference type="GO" id="GO:0007165">
    <property type="term" value="P:signal transduction"/>
    <property type="evidence" value="ECO:0007669"/>
    <property type="project" value="UniProtKB-KW"/>
</dbReference>
<evidence type="ECO:0000313" key="9">
    <source>
        <dbReference type="EMBL" id="TDK38728.1"/>
    </source>
</evidence>
<dbReference type="RefSeq" id="WP_133314178.1">
    <property type="nucleotide sequence ID" value="NZ_SMTL01000001.1"/>
</dbReference>
<dbReference type="InterPro" id="IPR003660">
    <property type="entry name" value="HAMP_dom"/>
</dbReference>
<dbReference type="GO" id="GO:0006935">
    <property type="term" value="P:chemotaxis"/>
    <property type="evidence" value="ECO:0007669"/>
    <property type="project" value="UniProtKB-KW"/>
</dbReference>
<accession>A0A4R5ULW0</accession>
<dbReference type="FunFam" id="1.10.287.950:FF:000001">
    <property type="entry name" value="Methyl-accepting chemotaxis sensory transducer"/>
    <property type="match status" value="1"/>
</dbReference>
<evidence type="ECO:0000256" key="3">
    <source>
        <dbReference type="ARBA" id="ARBA00029447"/>
    </source>
</evidence>
<keyword evidence="6" id="KW-1133">Transmembrane helix</keyword>
<dbReference type="GO" id="GO:0016020">
    <property type="term" value="C:membrane"/>
    <property type="evidence" value="ECO:0007669"/>
    <property type="project" value="UniProtKB-SubCell"/>
</dbReference>
<feature type="domain" description="Methyl-accepting transducer" evidence="7">
    <location>
        <begin position="349"/>
        <end position="578"/>
    </location>
</feature>
<evidence type="ECO:0000256" key="6">
    <source>
        <dbReference type="SAM" id="Phobius"/>
    </source>
</evidence>
<keyword evidence="6" id="KW-0812">Transmembrane</keyword>
<dbReference type="InterPro" id="IPR051310">
    <property type="entry name" value="MCP_chemotaxis"/>
</dbReference>
<dbReference type="Pfam" id="PF00015">
    <property type="entry name" value="MCPsignal"/>
    <property type="match status" value="1"/>
</dbReference>
<dbReference type="PANTHER" id="PTHR43531:SF11">
    <property type="entry name" value="METHYL-ACCEPTING CHEMOTAXIS PROTEIN 3"/>
    <property type="match status" value="1"/>
</dbReference>
<feature type="domain" description="HAMP" evidence="8">
    <location>
        <begin position="292"/>
        <end position="344"/>
    </location>
</feature>
<dbReference type="SMART" id="SM00283">
    <property type="entry name" value="MA"/>
    <property type="match status" value="1"/>
</dbReference>
<comment type="similarity">
    <text evidence="3">Belongs to the methyl-accepting chemotaxis (MCP) protein family.</text>
</comment>
<dbReference type="SMART" id="SM00304">
    <property type="entry name" value="HAMP"/>
    <property type="match status" value="2"/>
</dbReference>
<dbReference type="CDD" id="cd11386">
    <property type="entry name" value="MCP_signal"/>
    <property type="match status" value="1"/>
</dbReference>
<gene>
    <name evidence="9" type="ORF">E2F50_00815</name>
</gene>
<dbReference type="InterPro" id="IPR004089">
    <property type="entry name" value="MCPsignal_dom"/>
</dbReference>
<evidence type="ECO:0000256" key="4">
    <source>
        <dbReference type="PROSITE-ProRule" id="PRU00284"/>
    </source>
</evidence>
<dbReference type="SUPFAM" id="SSF158472">
    <property type="entry name" value="HAMP domain-like"/>
    <property type="match status" value="1"/>
</dbReference>
<dbReference type="Pfam" id="PF00672">
    <property type="entry name" value="HAMP"/>
    <property type="match status" value="1"/>
</dbReference>
<dbReference type="EMBL" id="SMTL01000001">
    <property type="protein sequence ID" value="TDK38728.1"/>
    <property type="molecule type" value="Genomic_DNA"/>
</dbReference>
<dbReference type="PROSITE" id="PS50111">
    <property type="entry name" value="CHEMOTAXIS_TRANSDUC_2"/>
    <property type="match status" value="1"/>
</dbReference>
<dbReference type="OrthoDB" id="3378718at2"/>
<organism evidence="9 10">
    <name type="scientific">Rhizobium deserti</name>
    <dbReference type="NCBI Taxonomy" id="2547961"/>
    <lineage>
        <taxon>Bacteria</taxon>
        <taxon>Pseudomonadati</taxon>
        <taxon>Pseudomonadota</taxon>
        <taxon>Alphaproteobacteria</taxon>
        <taxon>Hyphomicrobiales</taxon>
        <taxon>Rhizobiaceae</taxon>
        <taxon>Rhizobium/Agrobacterium group</taxon>
        <taxon>Rhizobium</taxon>
    </lineage>
</organism>
<evidence type="ECO:0000256" key="2">
    <source>
        <dbReference type="ARBA" id="ARBA00022500"/>
    </source>
</evidence>
<dbReference type="Gene3D" id="1.10.287.950">
    <property type="entry name" value="Methyl-accepting chemotaxis protein"/>
    <property type="match status" value="1"/>
</dbReference>
<reference evidence="9 10" key="1">
    <citation type="submission" date="2019-03" db="EMBL/GenBank/DDBJ databases">
        <title>Rhizobium sp. nov., an bacterium isolated from biocrust in Mu Us Desert.</title>
        <authorList>
            <person name="Lixiong L."/>
        </authorList>
    </citation>
    <scope>NUCLEOTIDE SEQUENCE [LARGE SCALE GENOMIC DNA]</scope>
    <source>
        <strain evidence="9 10">SPY-1</strain>
    </source>
</reference>
<dbReference type="AlphaFoldDB" id="A0A4R5ULW0"/>
<evidence type="ECO:0000259" key="7">
    <source>
        <dbReference type="PROSITE" id="PS50111"/>
    </source>
</evidence>
<evidence type="ECO:0000256" key="5">
    <source>
        <dbReference type="SAM" id="MobiDB-lite"/>
    </source>
</evidence>
<keyword evidence="10" id="KW-1185">Reference proteome</keyword>
<keyword evidence="2" id="KW-0145">Chemotaxis</keyword>
<dbReference type="Proteomes" id="UP000295238">
    <property type="component" value="Unassembled WGS sequence"/>
</dbReference>
<feature type="domain" description="HAMP" evidence="8">
    <location>
        <begin position="211"/>
        <end position="264"/>
    </location>
</feature>
<dbReference type="SUPFAM" id="SSF58104">
    <property type="entry name" value="Methyl-accepting chemotaxis protein (MCP) signaling domain"/>
    <property type="match status" value="1"/>
</dbReference>
<keyword evidence="4" id="KW-0807">Transducer</keyword>